<feature type="compositionally biased region" description="Pro residues" evidence="1">
    <location>
        <begin position="405"/>
        <end position="416"/>
    </location>
</feature>
<feature type="compositionally biased region" description="Low complexity" evidence="1">
    <location>
        <begin position="197"/>
        <end position="212"/>
    </location>
</feature>
<feature type="compositionally biased region" description="Pro residues" evidence="1">
    <location>
        <begin position="364"/>
        <end position="378"/>
    </location>
</feature>
<feature type="compositionally biased region" description="Low complexity" evidence="1">
    <location>
        <begin position="442"/>
        <end position="456"/>
    </location>
</feature>
<dbReference type="EMBL" id="JBAWTH010000007">
    <property type="protein sequence ID" value="KAL2291136.1"/>
    <property type="molecule type" value="Genomic_DNA"/>
</dbReference>
<organism evidence="2 3">
    <name type="scientific">Diaporthe vaccinii</name>
    <dbReference type="NCBI Taxonomy" id="105482"/>
    <lineage>
        <taxon>Eukaryota</taxon>
        <taxon>Fungi</taxon>
        <taxon>Dikarya</taxon>
        <taxon>Ascomycota</taxon>
        <taxon>Pezizomycotina</taxon>
        <taxon>Sordariomycetes</taxon>
        <taxon>Sordariomycetidae</taxon>
        <taxon>Diaporthales</taxon>
        <taxon>Diaporthaceae</taxon>
        <taxon>Diaporthe</taxon>
        <taxon>Diaporthe eres species complex</taxon>
    </lineage>
</organism>
<feature type="compositionally biased region" description="Basic and acidic residues" evidence="1">
    <location>
        <begin position="1416"/>
        <end position="1435"/>
    </location>
</feature>
<feature type="compositionally biased region" description="Low complexity" evidence="1">
    <location>
        <begin position="335"/>
        <end position="348"/>
    </location>
</feature>
<feature type="compositionally biased region" description="Pro residues" evidence="1">
    <location>
        <begin position="246"/>
        <end position="262"/>
    </location>
</feature>
<feature type="compositionally biased region" description="Pro residues" evidence="1">
    <location>
        <begin position="301"/>
        <end position="312"/>
    </location>
</feature>
<evidence type="ECO:0000313" key="3">
    <source>
        <dbReference type="Proteomes" id="UP001600888"/>
    </source>
</evidence>
<feature type="compositionally biased region" description="Acidic residues" evidence="1">
    <location>
        <begin position="1460"/>
        <end position="1469"/>
    </location>
</feature>
<proteinExistence type="predicted"/>
<feature type="compositionally biased region" description="Low complexity" evidence="1">
    <location>
        <begin position="379"/>
        <end position="404"/>
    </location>
</feature>
<gene>
    <name evidence="2" type="ORF">FJTKL_13800</name>
</gene>
<feature type="compositionally biased region" description="Polar residues" evidence="1">
    <location>
        <begin position="176"/>
        <end position="195"/>
    </location>
</feature>
<feature type="region of interest" description="Disordered" evidence="1">
    <location>
        <begin position="1356"/>
        <end position="1376"/>
    </location>
</feature>
<feature type="compositionally biased region" description="Polar residues" evidence="1">
    <location>
        <begin position="222"/>
        <end position="233"/>
    </location>
</feature>
<feature type="compositionally biased region" description="Pro residues" evidence="1">
    <location>
        <begin position="1484"/>
        <end position="1494"/>
    </location>
</feature>
<dbReference type="Proteomes" id="UP001600888">
    <property type="component" value="Unassembled WGS sequence"/>
</dbReference>
<name>A0ABR4F8W4_9PEZI</name>
<evidence type="ECO:0000256" key="1">
    <source>
        <dbReference type="SAM" id="MobiDB-lite"/>
    </source>
</evidence>
<feature type="compositionally biased region" description="Pro residues" evidence="1">
    <location>
        <begin position="469"/>
        <end position="482"/>
    </location>
</feature>
<feature type="compositionally biased region" description="Low complexity" evidence="1">
    <location>
        <begin position="1495"/>
        <end position="1511"/>
    </location>
</feature>
<feature type="region of interest" description="Disordered" evidence="1">
    <location>
        <begin position="1401"/>
        <end position="1517"/>
    </location>
</feature>
<feature type="region of interest" description="Disordered" evidence="1">
    <location>
        <begin position="301"/>
        <end position="501"/>
    </location>
</feature>
<feature type="compositionally biased region" description="Pro residues" evidence="1">
    <location>
        <begin position="349"/>
        <end position="358"/>
    </location>
</feature>
<comment type="caution">
    <text evidence="2">The sequence shown here is derived from an EMBL/GenBank/DDBJ whole genome shotgun (WGS) entry which is preliminary data.</text>
</comment>
<feature type="region of interest" description="Disordered" evidence="1">
    <location>
        <begin position="159"/>
        <end position="287"/>
    </location>
</feature>
<evidence type="ECO:0000313" key="2">
    <source>
        <dbReference type="EMBL" id="KAL2291136.1"/>
    </source>
</evidence>
<feature type="compositionally biased region" description="Low complexity" evidence="1">
    <location>
        <begin position="1365"/>
        <end position="1375"/>
    </location>
</feature>
<accession>A0ABR4F8W4</accession>
<sequence length="1529" mass="169569">MATPVLRPLDDALVAKLRNDIQNQGHLFTPVARAHWEAILNHFEGRSDFEIRAYIAQNFKSNHWIGNEAWFLDNYTQKVFQGYEPTEFVQSGIPALDDEARSHYNPSNTIGRGNLFPALPVVEPGPSILNQEGFDALSPAQRQRYQLTSTFGGYRFERVPQTSTTSGGGNQGVPADNTSGINVPPFNNSITNDPVDNNAGTQGTQNTTPTGTSIFGIPTPPLSNQTGTRNVQRPDQPGGTSGVPPGIVPPDLPSDVPPPPPAGISSGNQLGSNTVPPGPGPAAPVVDVPIRYPDLPMYPDLPPVPPTVPSDPPVTTGTTPFGGPPPMVPTATSNPPVTTGTTPFGVAPPVVPVAPTHPPITTGPTPPGVPPQGPPGPTPITVGTTTVTDGSTSGTAGTTPGTAGPKPPGTVPPPAGPGIAPVTPERTPGDRVPPPPGPEIPPTTTGGPPGSTGNLGVPPMTPWNTPRDTAPPPAPGGVPPGTPRQDGSVPPPLQPSPSDMQNSFIWRGQVQPPIGTRLREIIVLLDEGDVDREMHWETYVREARELLEDIESGKGPVVGPESALLVRQALEKIRAHQLFETTHYGPNTPNKIVTADMITAPEPRLKYNGKLPLILGRDHKDNEHLQPEDFPTHPRAEMVVNDQWLTEVERRAGLTEEKRSDRQAGLSRDEEEWWRLGQFQTPAQNNAALRQEQTFEQCIARDGVGFQGWIDTRLEGNGTLTRTLFHEAKLGDGKDCYARERAVRRAGLQAALRQFSSHENRVANTPWRRVRLPLSAAEVEVMRKNTGAGPSRKYDLGKLLPQHLQATDGKNDPQGFTANMAKFWADQNRDMVRAREAVVSRMGFGLPAASAPGQAGVGAPSVLPPTSLWGAYVDSGLSAEDEYHRQMLKEMRTTRKLFERELKIAPRNLLKDMKTLYDRGLKGLDSNYVPVGGQQERGPAALGPRDLVRGGAPRDLDRMEIYWIRFLLTQSITPEMTQELEPRASLFILFADKLARIFSDVSDPLFPCNNTKVSVEDLIDYIHDRTDGPVRRIRFYPHDVQMWLERLHSQGRCRYQEDWRCYGWVMRPIPTCHPEQLVRWTSPEEVWRLRPDERNEDVVLAPRFDRLRNWHSLVRRGLQNSPLDQRVEDYFLVLAYRWGVYMAKFTGDDSLEQRWKTQPPRPSGEMSRAIGDYKNEFDRITQWNNAPTNPLVRLVKATLNDKANDNNLTAEASLQLIRDNIIKEAVKKDSMLWPARSANDYLDPHDEKVRPKVWGWARPEVRGKVKRFFSVNRWPLKLQTERRQDIITRDKDVDTDLIWKPELEDPTPSKYYRPKARPYIDEKVQFRAGHRNFRIGDTPHQKQVVIDRMFAQMGRAMTSSRRIPQGNNQGDNQDQIANLDIEPPSFIERWSNYLMSRFDEEDPDRYQEPGAKLRKFRPEDIPVSEDKRRRKRDADGDAPGQGRPKRPRRRGPGVLNDGLQDGEDDDDNDGDRVRQPHAGGVPARQPPPRVPPAEAPAQGAPGAGAENAEAAGAEEEGTWWDYASMAMAI</sequence>
<feature type="compositionally biased region" description="Pro residues" evidence="1">
    <location>
        <begin position="431"/>
        <end position="441"/>
    </location>
</feature>
<feature type="compositionally biased region" description="Polar residues" evidence="1">
    <location>
        <begin position="265"/>
        <end position="274"/>
    </location>
</feature>
<reference evidence="2 3" key="1">
    <citation type="submission" date="2024-03" db="EMBL/GenBank/DDBJ databases">
        <title>A high-quality draft genome sequence of Diaporthe vaccinii, a causative agent of upright dieback and viscid rot disease in cranberry plants.</title>
        <authorList>
            <person name="Sarrasin M."/>
            <person name="Lang B.F."/>
            <person name="Burger G."/>
        </authorList>
    </citation>
    <scope>NUCLEOTIDE SEQUENCE [LARGE SCALE GENOMIC DNA]</scope>
    <source>
        <strain evidence="2 3">IS7</strain>
    </source>
</reference>
<keyword evidence="3" id="KW-1185">Reference proteome</keyword>
<protein>
    <submittedName>
        <fullName evidence="2">Uncharacterized protein</fullName>
    </submittedName>
</protein>